<feature type="compositionally biased region" description="Polar residues" evidence="1">
    <location>
        <begin position="127"/>
        <end position="136"/>
    </location>
</feature>
<protein>
    <submittedName>
        <fullName evidence="5">Uncharacterized protein LOC100369531 isoform X1</fullName>
    </submittedName>
</protein>
<sequence length="189" mass="20515">MKIRFVRVAFLLFSAVGVPSLGMLPIVVDEVPTCPPNYYSDGLGQCEACETCKELTRPPSGCKTSCEVKSFGSVNYVVVGVSIAVVVLVAFIATVAVLLIRRQYKLRSTTTDTERQDRPTQTDAKNEPTGTPSTTLFRHDGDDDTQASIAYGSMEQGTAEHWHRHIGTETNEGHSGPASSTADYSIVRQ</sequence>
<dbReference type="Proteomes" id="UP000694865">
    <property type="component" value="Unplaced"/>
</dbReference>
<dbReference type="RefSeq" id="XP_002738511.2">
    <property type="nucleotide sequence ID" value="XM_002738465.2"/>
</dbReference>
<keyword evidence="2" id="KW-0812">Transmembrane</keyword>
<feature type="compositionally biased region" description="Basic and acidic residues" evidence="1">
    <location>
        <begin position="112"/>
        <end position="126"/>
    </location>
</feature>
<accession>A0ABM0GVY1</accession>
<keyword evidence="3" id="KW-0732">Signal</keyword>
<evidence type="ECO:0000256" key="1">
    <source>
        <dbReference type="SAM" id="MobiDB-lite"/>
    </source>
</evidence>
<name>A0ABM0GVY1_SACKO</name>
<evidence type="ECO:0000256" key="2">
    <source>
        <dbReference type="SAM" id="Phobius"/>
    </source>
</evidence>
<gene>
    <name evidence="5" type="primary">LOC100369531</name>
</gene>
<dbReference type="GeneID" id="100369531"/>
<feature type="region of interest" description="Disordered" evidence="1">
    <location>
        <begin position="168"/>
        <end position="189"/>
    </location>
</feature>
<feature type="region of interest" description="Disordered" evidence="1">
    <location>
        <begin position="108"/>
        <end position="146"/>
    </location>
</feature>
<keyword evidence="2" id="KW-1133">Transmembrane helix</keyword>
<feature type="compositionally biased region" description="Polar residues" evidence="1">
    <location>
        <begin position="177"/>
        <end position="189"/>
    </location>
</feature>
<reference evidence="5" key="1">
    <citation type="submission" date="2025-08" db="UniProtKB">
        <authorList>
            <consortium name="RefSeq"/>
        </authorList>
    </citation>
    <scope>IDENTIFICATION</scope>
    <source>
        <tissue evidence="5">Testes</tissue>
    </source>
</reference>
<keyword evidence="4" id="KW-1185">Reference proteome</keyword>
<keyword evidence="2" id="KW-0472">Membrane</keyword>
<feature type="chain" id="PRO_5046729920" evidence="3">
    <location>
        <begin position="23"/>
        <end position="189"/>
    </location>
</feature>
<feature type="transmembrane region" description="Helical" evidence="2">
    <location>
        <begin position="77"/>
        <end position="100"/>
    </location>
</feature>
<feature type="signal peptide" evidence="3">
    <location>
        <begin position="1"/>
        <end position="22"/>
    </location>
</feature>
<proteinExistence type="predicted"/>
<evidence type="ECO:0000256" key="3">
    <source>
        <dbReference type="SAM" id="SignalP"/>
    </source>
</evidence>
<evidence type="ECO:0000313" key="4">
    <source>
        <dbReference type="Proteomes" id="UP000694865"/>
    </source>
</evidence>
<evidence type="ECO:0000313" key="5">
    <source>
        <dbReference type="RefSeq" id="XP_002738511.2"/>
    </source>
</evidence>
<organism evidence="4 5">
    <name type="scientific">Saccoglossus kowalevskii</name>
    <name type="common">Acorn worm</name>
    <dbReference type="NCBI Taxonomy" id="10224"/>
    <lineage>
        <taxon>Eukaryota</taxon>
        <taxon>Metazoa</taxon>
        <taxon>Hemichordata</taxon>
        <taxon>Enteropneusta</taxon>
        <taxon>Harrimaniidae</taxon>
        <taxon>Saccoglossus</taxon>
    </lineage>
</organism>